<dbReference type="PROSITE" id="PS51462">
    <property type="entry name" value="NUDIX"/>
    <property type="match status" value="1"/>
</dbReference>
<dbReference type="GO" id="GO:0044715">
    <property type="term" value="F:8-oxo-dGDP phosphatase activity"/>
    <property type="evidence" value="ECO:0007669"/>
    <property type="project" value="EnsemblFungi"/>
</dbReference>
<dbReference type="CDD" id="cd03676">
    <property type="entry name" value="NUDIX_Tnr3_like"/>
    <property type="match status" value="1"/>
</dbReference>
<reference evidence="2 4" key="1">
    <citation type="journal article" date="2016" name="PLoS ONE">
        <title>Sequence Assembly of Yarrowia lipolytica Strain W29/CLIB89 Shows Transposable Element Diversity.</title>
        <authorList>
            <person name="Magnan C."/>
            <person name="Yu J."/>
            <person name="Chang I."/>
            <person name="Jahn E."/>
            <person name="Kanomata Y."/>
            <person name="Wu J."/>
            <person name="Zeller M."/>
            <person name="Oakes M."/>
            <person name="Baldi P."/>
            <person name="Sandmeyer S."/>
        </authorList>
    </citation>
    <scope>NUCLEOTIDE SEQUENCE [LARGE SCALE GENOMIC DNA]</scope>
    <source>
        <strain evidence="2">CLIB89</strain>
        <strain evidence="4">CLIB89(W29)</strain>
    </source>
</reference>
<dbReference type="PANTHER" id="PTHR13622:SF8">
    <property type="entry name" value="THIAMIN PYROPHOSPHOKINASE 1"/>
    <property type="match status" value="1"/>
</dbReference>
<dbReference type="eggNOG" id="KOG4313">
    <property type="taxonomic scope" value="Eukaryota"/>
</dbReference>
<evidence type="ECO:0000313" key="3">
    <source>
        <dbReference type="EMBL" id="RDW27488.1"/>
    </source>
</evidence>
<dbReference type="PANTHER" id="PTHR13622">
    <property type="entry name" value="THIAMIN PYROPHOSPHOKINASE"/>
    <property type="match status" value="1"/>
</dbReference>
<dbReference type="VEuPathDB" id="FungiDB:YALI1_E15321g"/>
<dbReference type="OrthoDB" id="10261522at2759"/>
<evidence type="ECO:0000313" key="4">
    <source>
        <dbReference type="Proteomes" id="UP000182444"/>
    </source>
</evidence>
<dbReference type="InterPro" id="IPR015797">
    <property type="entry name" value="NUDIX_hydrolase-like_dom_sf"/>
</dbReference>
<dbReference type="AlphaFoldDB" id="A0A1D8NI60"/>
<protein>
    <submittedName>
        <fullName evidence="3">NUDIX hydrolase domain-like protein</fullName>
    </submittedName>
</protein>
<dbReference type="RefSeq" id="XP_503861.1">
    <property type="nucleotide sequence ID" value="XM_503861.1"/>
</dbReference>
<dbReference type="Pfam" id="PF15916">
    <property type="entry name" value="DUF4743"/>
    <property type="match status" value="1"/>
</dbReference>
<feature type="domain" description="Nudix hydrolase" evidence="1">
    <location>
        <begin position="122"/>
        <end position="272"/>
    </location>
</feature>
<keyword evidence="3" id="KW-0378">Hydrolase</keyword>
<dbReference type="GeneID" id="2912829"/>
<dbReference type="FunFam" id="3.90.79.10:FF:000019">
    <property type="entry name" value="Thiamin pyrophosphokinase, putative"/>
    <property type="match status" value="1"/>
</dbReference>
<dbReference type="Pfam" id="PF00293">
    <property type="entry name" value="NUDIX"/>
    <property type="match status" value="1"/>
</dbReference>
<dbReference type="EMBL" id="CP017557">
    <property type="protein sequence ID" value="AOW05323.1"/>
    <property type="molecule type" value="Genomic_DNA"/>
</dbReference>
<dbReference type="VEuPathDB" id="FungiDB:YALI0_E12397g"/>
<dbReference type="KEGG" id="yli:2912829"/>
<dbReference type="InterPro" id="IPR000086">
    <property type="entry name" value="NUDIX_hydrolase_dom"/>
</dbReference>
<dbReference type="Proteomes" id="UP000182444">
    <property type="component" value="Chromosome 1E"/>
</dbReference>
<proteinExistence type="predicted"/>
<reference evidence="3 5" key="2">
    <citation type="submission" date="2018-07" db="EMBL/GenBank/DDBJ databases">
        <title>Draft Genome Assemblies for Five Robust Yarrowia lipolytica Strains Exhibiting High Lipid Production and Pentose Sugar Utilization and Sugar Alcohol Secretion from Undetoxified Lignocellulosic Biomass Hydrolysates.</title>
        <authorList>
            <consortium name="DOE Joint Genome Institute"/>
            <person name="Walker C."/>
            <person name="Ryu S."/>
            <person name="Na H."/>
            <person name="Zane M."/>
            <person name="LaButti K."/>
            <person name="Lipzen A."/>
            <person name="Haridas S."/>
            <person name="Barry K."/>
            <person name="Grigoriev I.V."/>
            <person name="Quarterman J."/>
            <person name="Slininger P."/>
            <person name="Dien B."/>
            <person name="Trinh C.T."/>
        </authorList>
    </citation>
    <scope>NUCLEOTIDE SEQUENCE [LARGE SCALE GENOMIC DNA]</scope>
    <source>
        <strain evidence="3 5">YB392</strain>
    </source>
</reference>
<organism evidence="2 4">
    <name type="scientific">Yarrowia lipolytica</name>
    <name type="common">Candida lipolytica</name>
    <dbReference type="NCBI Taxonomy" id="4952"/>
    <lineage>
        <taxon>Eukaryota</taxon>
        <taxon>Fungi</taxon>
        <taxon>Dikarya</taxon>
        <taxon>Ascomycota</taxon>
        <taxon>Saccharomycotina</taxon>
        <taxon>Dipodascomycetes</taxon>
        <taxon>Dipodascales</taxon>
        <taxon>Dipodascales incertae sedis</taxon>
        <taxon>Yarrowia</taxon>
    </lineage>
</organism>
<accession>A0A1D8NI60</accession>
<dbReference type="EMBL" id="KZ858962">
    <property type="protein sequence ID" value="RDW27488.1"/>
    <property type="molecule type" value="Genomic_DNA"/>
</dbReference>
<dbReference type="InterPro" id="IPR031804">
    <property type="entry name" value="DUF4743"/>
</dbReference>
<evidence type="ECO:0000259" key="1">
    <source>
        <dbReference type="PROSITE" id="PS51462"/>
    </source>
</evidence>
<dbReference type="SUPFAM" id="SSF55811">
    <property type="entry name" value="Nudix"/>
    <property type="match status" value="1"/>
</dbReference>
<sequence length="306" mass="34143">MSLLEIIKKCDSAPYTPLTDYYIFTAHEGTPLGYLTPLVVAELKKETDTVSVDDHKKTVTILAQLDTSEKRSEAFEKLGDKWRAQKLFDVLEGWRNEKYAIYNPTGTVYFLMERAVTALFGVVTYGVHIVGFVPGKTAKDARIWVPKRALTKPTWPGYLDNTVAGGVGYPASLWETAVKECGEEAGLEPSYVEPRLSSTGVVSYLYRATDDLSDELSVIQPEVEYVMDLEMDEATIPAPADGEVESFELLSVDRVLTLIKEGKFKPNTALITIDFLIRRGVIGVEQPGYVDILCHSHRKLPFPLLK</sequence>
<gene>
    <name evidence="3" type="ORF">B0I71DRAFT_129083</name>
    <name evidence="2" type="ORF">YALI1_E15321g</name>
</gene>
<evidence type="ECO:0000313" key="2">
    <source>
        <dbReference type="EMBL" id="AOW05323.1"/>
    </source>
</evidence>
<evidence type="ECO:0000313" key="5">
    <source>
        <dbReference type="Proteomes" id="UP000256601"/>
    </source>
</evidence>
<dbReference type="Gene3D" id="3.90.79.10">
    <property type="entry name" value="Nucleoside Triphosphate Pyrophosphohydrolase"/>
    <property type="match status" value="1"/>
</dbReference>
<name>A0A1D8NI60_YARLL</name>
<dbReference type="OMA" id="VPLQTMY"/>
<dbReference type="Proteomes" id="UP000256601">
    <property type="component" value="Unassembled WGS sequence"/>
</dbReference>